<comment type="similarity">
    <text evidence="1 6">Belongs to the Nudix hydrolase family.</text>
</comment>
<name>A0A1G2CEK7_9BACT</name>
<protein>
    <recommendedName>
        <fullName evidence="2">Bis(5'-nucleosyl)-tetraphosphatase [asymmetrical]</fullName>
    </recommendedName>
    <alternativeName>
        <fullName evidence="5">Diadenosine 5',5'''-P1,P4-tetraphosphate asymmetrical hydrolase</fullName>
    </alternativeName>
</protein>
<dbReference type="InterPro" id="IPR003565">
    <property type="entry name" value="Tetra_PHTase"/>
</dbReference>
<evidence type="ECO:0000256" key="3">
    <source>
        <dbReference type="ARBA" id="ARBA00022741"/>
    </source>
</evidence>
<dbReference type="PANTHER" id="PTHR21340:SF0">
    <property type="entry name" value="BIS(5'-NUCLEOSYL)-TETRAPHOSPHATASE [ASYMMETRICAL]"/>
    <property type="match status" value="1"/>
</dbReference>
<proteinExistence type="inferred from homology"/>
<evidence type="ECO:0000256" key="5">
    <source>
        <dbReference type="ARBA" id="ARBA00032644"/>
    </source>
</evidence>
<evidence type="ECO:0000313" key="9">
    <source>
        <dbReference type="EMBL" id="OGY99832.1"/>
    </source>
</evidence>
<dbReference type="STRING" id="1798650.A2945_02450"/>
<dbReference type="SUPFAM" id="SSF55811">
    <property type="entry name" value="Nudix"/>
    <property type="match status" value="1"/>
</dbReference>
<dbReference type="EMBL" id="MHLA01000013">
    <property type="protein sequence ID" value="OGY99832.1"/>
    <property type="molecule type" value="Genomic_DNA"/>
</dbReference>
<dbReference type="InterPro" id="IPR020476">
    <property type="entry name" value="Nudix_hydrolase"/>
</dbReference>
<comment type="caution">
    <text evidence="9">The sequence shown here is derived from an EMBL/GenBank/DDBJ whole genome shotgun (WGS) entry which is preliminary data.</text>
</comment>
<dbReference type="PRINTS" id="PR00502">
    <property type="entry name" value="NUDIXFAMILY"/>
</dbReference>
<feature type="region of interest" description="Disordered" evidence="7">
    <location>
        <begin position="161"/>
        <end position="182"/>
    </location>
</feature>
<dbReference type="PANTHER" id="PTHR21340">
    <property type="entry name" value="DIADENOSINE 5,5-P1,P4-TETRAPHOSPHATE PYROPHOSPHOHYDROLASE MUTT"/>
    <property type="match status" value="1"/>
</dbReference>
<dbReference type="GO" id="GO:0004081">
    <property type="term" value="F:bis(5'-nucleosyl)-tetraphosphatase (asymmetrical) activity"/>
    <property type="evidence" value="ECO:0007669"/>
    <property type="project" value="TreeGrafter"/>
</dbReference>
<dbReference type="GO" id="GO:0006754">
    <property type="term" value="P:ATP biosynthetic process"/>
    <property type="evidence" value="ECO:0007669"/>
    <property type="project" value="TreeGrafter"/>
</dbReference>
<dbReference type="Gene3D" id="3.90.79.10">
    <property type="entry name" value="Nucleoside Triphosphate Pyrophosphohydrolase"/>
    <property type="match status" value="1"/>
</dbReference>
<evidence type="ECO:0000256" key="6">
    <source>
        <dbReference type="RuleBase" id="RU003476"/>
    </source>
</evidence>
<organism evidence="9 10">
    <name type="scientific">Candidatus Liptonbacteria bacterium RIFCSPLOWO2_01_FULL_52_25</name>
    <dbReference type="NCBI Taxonomy" id="1798650"/>
    <lineage>
        <taxon>Bacteria</taxon>
        <taxon>Candidatus Liptoniibacteriota</taxon>
    </lineage>
</organism>
<dbReference type="PROSITE" id="PS00893">
    <property type="entry name" value="NUDIX_BOX"/>
    <property type="match status" value="1"/>
</dbReference>
<reference evidence="9 10" key="1">
    <citation type="journal article" date="2016" name="Nat. Commun.">
        <title>Thousands of microbial genomes shed light on interconnected biogeochemical processes in an aquifer system.</title>
        <authorList>
            <person name="Anantharaman K."/>
            <person name="Brown C.T."/>
            <person name="Hug L.A."/>
            <person name="Sharon I."/>
            <person name="Castelle C.J."/>
            <person name="Probst A.J."/>
            <person name="Thomas B.C."/>
            <person name="Singh A."/>
            <person name="Wilkins M.J."/>
            <person name="Karaoz U."/>
            <person name="Brodie E.L."/>
            <person name="Williams K.H."/>
            <person name="Hubbard S.S."/>
            <person name="Banfield J.F."/>
        </authorList>
    </citation>
    <scope>NUCLEOTIDE SEQUENCE [LARGE SCALE GENOMIC DNA]</scope>
</reference>
<dbReference type="InterPro" id="IPR051325">
    <property type="entry name" value="Nudix_hydrolase_domain"/>
</dbReference>
<evidence type="ECO:0000313" key="10">
    <source>
        <dbReference type="Proteomes" id="UP000178880"/>
    </source>
</evidence>
<evidence type="ECO:0000256" key="2">
    <source>
        <dbReference type="ARBA" id="ARBA00018911"/>
    </source>
</evidence>
<dbReference type="CDD" id="cd03428">
    <property type="entry name" value="NUDIX_Ap4A_Nudt2"/>
    <property type="match status" value="1"/>
</dbReference>
<keyword evidence="3" id="KW-0547">Nucleotide-binding</keyword>
<feature type="compositionally biased region" description="Basic residues" evidence="7">
    <location>
        <begin position="167"/>
        <end position="182"/>
    </location>
</feature>
<dbReference type="Pfam" id="PF00293">
    <property type="entry name" value="NUDIX"/>
    <property type="match status" value="1"/>
</dbReference>
<dbReference type="Proteomes" id="UP000178880">
    <property type="component" value="Unassembled WGS sequence"/>
</dbReference>
<gene>
    <name evidence="9" type="ORF">A2945_02450</name>
</gene>
<feature type="domain" description="Nudix hydrolase" evidence="8">
    <location>
        <begin position="19"/>
        <end position="151"/>
    </location>
</feature>
<dbReference type="PROSITE" id="PS51462">
    <property type="entry name" value="NUDIX"/>
    <property type="match status" value="1"/>
</dbReference>
<sequence length="182" mass="21158">MTAPQRHPNQNQHEKLPTKKQVVAGFVVYRRTSEGVKFLLLYRRGNYWNFPKGHFEPGEGTMDAALRELEEETGIKKSELRIVPNFRSYERYYFKIGNQGIYDTVVLFLAETHKADVRIEPREHSGFGWFSYHDAMSVVGKKYGGTKKVLKQADDFLRAHHVGGQARSRRHHAGEHRHAHRT</sequence>
<evidence type="ECO:0000259" key="8">
    <source>
        <dbReference type="PROSITE" id="PS51462"/>
    </source>
</evidence>
<accession>A0A1G2CEK7</accession>
<dbReference type="GO" id="GO:0000166">
    <property type="term" value="F:nucleotide binding"/>
    <property type="evidence" value="ECO:0007669"/>
    <property type="project" value="UniProtKB-KW"/>
</dbReference>
<dbReference type="InterPro" id="IPR015797">
    <property type="entry name" value="NUDIX_hydrolase-like_dom_sf"/>
</dbReference>
<dbReference type="InterPro" id="IPR000086">
    <property type="entry name" value="NUDIX_hydrolase_dom"/>
</dbReference>
<dbReference type="GO" id="GO:0006167">
    <property type="term" value="P:AMP biosynthetic process"/>
    <property type="evidence" value="ECO:0007669"/>
    <property type="project" value="TreeGrafter"/>
</dbReference>
<dbReference type="AlphaFoldDB" id="A0A1G2CEK7"/>
<evidence type="ECO:0000256" key="1">
    <source>
        <dbReference type="ARBA" id="ARBA00005582"/>
    </source>
</evidence>
<keyword evidence="4 6" id="KW-0378">Hydrolase</keyword>
<dbReference type="InterPro" id="IPR020084">
    <property type="entry name" value="NUDIX_hydrolase_CS"/>
</dbReference>
<evidence type="ECO:0000256" key="4">
    <source>
        <dbReference type="ARBA" id="ARBA00022801"/>
    </source>
</evidence>
<evidence type="ECO:0000256" key="7">
    <source>
        <dbReference type="SAM" id="MobiDB-lite"/>
    </source>
</evidence>